<dbReference type="RefSeq" id="WP_221598836.1">
    <property type="nucleotide sequence ID" value="NZ_JAIGNQ010000004.1"/>
</dbReference>
<reference evidence="1 2" key="1">
    <citation type="submission" date="2021-08" db="EMBL/GenBank/DDBJ databases">
        <title>Comparative Genomics Analysis of the Genus Qipengyuania Reveals Extensive Genetic Diversity and Metabolic Versatility, Including the Description of Fifteen Novel Species.</title>
        <authorList>
            <person name="Liu Y."/>
        </authorList>
    </citation>
    <scope>NUCLEOTIDE SEQUENCE [LARGE SCALE GENOMIC DNA]</scope>
    <source>
        <strain evidence="1 2">GH25</strain>
    </source>
</reference>
<sequence>MSNEGQSGSELLRFARREFEVMLEELAVKAADCGLSEVELRQLIGRWPVRACVRNALTEKTARQLHATLSLLRHGMGEDAKVWLRSPEALGIGVSPLRAMLEEPKLIGEICSAVERSTYRN</sequence>
<comment type="caution">
    <text evidence="1">The sequence shown here is derived from an EMBL/GenBank/DDBJ whole genome shotgun (WGS) entry which is preliminary data.</text>
</comment>
<name>A0ABS7JK50_9SPHN</name>
<evidence type="ECO:0000313" key="2">
    <source>
        <dbReference type="Proteomes" id="UP000776651"/>
    </source>
</evidence>
<gene>
    <name evidence="1" type="ORF">K3177_14750</name>
</gene>
<keyword evidence="2" id="KW-1185">Reference proteome</keyword>
<dbReference type="Proteomes" id="UP000776651">
    <property type="component" value="Unassembled WGS sequence"/>
</dbReference>
<proteinExistence type="predicted"/>
<dbReference type="EMBL" id="JAIGNQ010000004">
    <property type="protein sequence ID" value="MBX7489765.1"/>
    <property type="molecule type" value="Genomic_DNA"/>
</dbReference>
<evidence type="ECO:0008006" key="3">
    <source>
        <dbReference type="Google" id="ProtNLM"/>
    </source>
</evidence>
<organism evidence="1 2">
    <name type="scientific">Qipengyuania pacifica</name>
    <dbReference type="NCBI Taxonomy" id="2860199"/>
    <lineage>
        <taxon>Bacteria</taxon>
        <taxon>Pseudomonadati</taxon>
        <taxon>Pseudomonadota</taxon>
        <taxon>Alphaproteobacteria</taxon>
        <taxon>Sphingomonadales</taxon>
        <taxon>Erythrobacteraceae</taxon>
        <taxon>Qipengyuania</taxon>
    </lineage>
</organism>
<protein>
    <recommendedName>
        <fullName evidence="3">DUF2384 domain-containing protein</fullName>
    </recommendedName>
</protein>
<evidence type="ECO:0000313" key="1">
    <source>
        <dbReference type="EMBL" id="MBX7489765.1"/>
    </source>
</evidence>
<accession>A0ABS7JK50</accession>